<dbReference type="OrthoDB" id="421009at2759"/>
<keyword evidence="4" id="KW-1185">Reference proteome</keyword>
<dbReference type="SUPFAM" id="SSF47661">
    <property type="entry name" value="t-snare proteins"/>
    <property type="match status" value="1"/>
</dbReference>
<dbReference type="InterPro" id="IPR000727">
    <property type="entry name" value="T_SNARE_dom"/>
</dbReference>
<evidence type="ECO:0000256" key="1">
    <source>
        <dbReference type="SAM" id="MobiDB-lite"/>
    </source>
</evidence>
<dbReference type="Proteomes" id="UP000053237">
    <property type="component" value="Unassembled WGS sequence"/>
</dbReference>
<proteinExistence type="predicted"/>
<protein>
    <recommendedName>
        <fullName evidence="2">t-SNARE coiled-coil homology domain-containing protein</fullName>
    </recommendedName>
</protein>
<organism evidence="3 4">
    <name type="scientific">Albugo candida</name>
    <dbReference type="NCBI Taxonomy" id="65357"/>
    <lineage>
        <taxon>Eukaryota</taxon>
        <taxon>Sar</taxon>
        <taxon>Stramenopiles</taxon>
        <taxon>Oomycota</taxon>
        <taxon>Peronosporomycetes</taxon>
        <taxon>Albuginales</taxon>
        <taxon>Albuginaceae</taxon>
        <taxon>Albugo</taxon>
    </lineage>
</organism>
<dbReference type="STRING" id="65357.A0A024GQ25"/>
<dbReference type="GO" id="GO:0016020">
    <property type="term" value="C:membrane"/>
    <property type="evidence" value="ECO:0007669"/>
    <property type="project" value="InterPro"/>
</dbReference>
<sequence>MACDQHTFAITYIDICCNLLHLCSVDLTQYKRTSNSIWQLAIFPKKSVKRQDVCKRSHNDITSITKQLDQLQYVHSRGNVTKSQATHSEAIVSQMKSDLMDATQGFKNILENLKLQQDRRAKYGKPTSSSLGKPLTFANKSSNMLPRPHGVTVSDTVEEDQERKPLISGIATEQLVSTEQNYTASRMEAVSQIESHIVDINQLFGRLSTLISEQGEQVQRYVC</sequence>
<dbReference type="GO" id="GO:0016192">
    <property type="term" value="P:vesicle-mediated transport"/>
    <property type="evidence" value="ECO:0007669"/>
    <property type="project" value="InterPro"/>
</dbReference>
<dbReference type="PROSITE" id="PS50192">
    <property type="entry name" value="T_SNARE"/>
    <property type="match status" value="1"/>
</dbReference>
<evidence type="ECO:0000259" key="2">
    <source>
        <dbReference type="PROSITE" id="PS50192"/>
    </source>
</evidence>
<feature type="domain" description="T-SNARE coiled-coil homology" evidence="2">
    <location>
        <begin position="180"/>
        <end position="223"/>
    </location>
</feature>
<feature type="region of interest" description="Disordered" evidence="1">
    <location>
        <begin position="123"/>
        <end position="151"/>
    </location>
</feature>
<name>A0A024GQ25_9STRA</name>
<comment type="caution">
    <text evidence="3">The sequence shown here is derived from an EMBL/GenBank/DDBJ whole genome shotgun (WGS) entry which is preliminary data.</text>
</comment>
<dbReference type="Gene3D" id="1.20.58.70">
    <property type="match status" value="1"/>
</dbReference>
<dbReference type="InterPro" id="IPR010989">
    <property type="entry name" value="SNARE"/>
</dbReference>
<dbReference type="AlphaFoldDB" id="A0A024GQ25"/>
<gene>
    <name evidence="3" type="ORF">BN9_095600</name>
</gene>
<reference evidence="3 4" key="1">
    <citation type="submission" date="2012-05" db="EMBL/GenBank/DDBJ databases">
        <title>Recombination and specialization in a pathogen metapopulation.</title>
        <authorList>
            <person name="Gardiner A."/>
            <person name="Kemen E."/>
            <person name="Schultz-Larsen T."/>
            <person name="MacLean D."/>
            <person name="Van Oosterhout C."/>
            <person name="Jones J.D.G."/>
        </authorList>
    </citation>
    <scope>NUCLEOTIDE SEQUENCE [LARGE SCALE GENOMIC DNA]</scope>
    <source>
        <strain evidence="3 4">Ac Nc2</strain>
    </source>
</reference>
<accession>A0A024GQ25</accession>
<dbReference type="EMBL" id="CAIX01000226">
    <property type="protein sequence ID" value="CCI48430.1"/>
    <property type="molecule type" value="Genomic_DNA"/>
</dbReference>
<dbReference type="FunCoup" id="A0A024GQ25">
    <property type="interactions" value="611"/>
</dbReference>
<evidence type="ECO:0000313" key="3">
    <source>
        <dbReference type="EMBL" id="CCI48430.1"/>
    </source>
</evidence>
<evidence type="ECO:0000313" key="4">
    <source>
        <dbReference type="Proteomes" id="UP000053237"/>
    </source>
</evidence>
<dbReference type="InParanoid" id="A0A024GQ25"/>